<gene>
    <name evidence="1" type="ORF">IAQ67_26255</name>
</gene>
<dbReference type="Pfam" id="PF19635">
    <property type="entry name" value="DUF6138"/>
    <property type="match status" value="1"/>
</dbReference>
<name>A0A7H0Y808_9BACL</name>
<dbReference type="EMBL" id="CP061172">
    <property type="protein sequence ID" value="QNR67216.1"/>
    <property type="molecule type" value="Genomic_DNA"/>
</dbReference>
<sequence>MTTSGVQAYIDPIFEAIDEAYASEQKRIAEFQIKSVLHEGIHEYLKVTCKKDGLWVDTYEPFDWDHRRPDIKISGFTEGVTLQQIQDEWMPVFRERIEALFNSEEFSSMFFRYRLDFHLEVVLENKANHFTFSLLNEDKRQQLLATIQQFVEQKLNPSSKAIPKEEDDFFLVRHLLDPHLYAIDAQRVDELLHIMDAKVKVSRKREEAWRYQLSSGLKHWAEDEFLLKYADREKSYGLDYKVKPDILPSEIPAPAMEMFLLTAMRVGSTDADARQKYLEIAAQLGSEQASVWLESGSGSIPALHTSERVICQANDILQTLEVQIRSEEEESYRAALVYLCDILRKGFTKEYRMKFKSKVKNYLPVPKLAKSTLHRFFANALEYPSLHPLLAEYAETVMEEFKWYNDVEPGEKSAMPGTYAVMGLGLKGTNYFPLVNRYMKLVDSEHQSVQDGYAAAFAEAHGLTPDTIPVWTRILLASNESAKPLKSSGIETVEQAQVLVEELEKLEDYEQEVLVYRIWGGAKKLKNSLKQAVPEVKELLETLIP</sequence>
<evidence type="ECO:0000313" key="2">
    <source>
        <dbReference type="Proteomes" id="UP000516384"/>
    </source>
</evidence>
<proteinExistence type="predicted"/>
<organism evidence="1 2">
    <name type="scientific">Paenibacillus peoriae</name>
    <dbReference type="NCBI Taxonomy" id="59893"/>
    <lineage>
        <taxon>Bacteria</taxon>
        <taxon>Bacillati</taxon>
        <taxon>Bacillota</taxon>
        <taxon>Bacilli</taxon>
        <taxon>Bacillales</taxon>
        <taxon>Paenibacillaceae</taxon>
        <taxon>Paenibacillus</taxon>
    </lineage>
</organism>
<dbReference type="AlphaFoldDB" id="A0A7H0Y808"/>
<dbReference type="Proteomes" id="UP000516384">
    <property type="component" value="Chromosome"/>
</dbReference>
<reference evidence="1 2" key="1">
    <citation type="submission" date="2020-09" db="EMBL/GenBank/DDBJ databases">
        <title>Characterization of Paenibacillus peoriae strain ZF390 with broad-spectrum antimicrobial activity as a potential biocontrol agent.</title>
        <authorList>
            <person name="Li L."/>
            <person name="Zhao Y."/>
            <person name="Li B."/>
            <person name="Xie X."/>
        </authorList>
    </citation>
    <scope>NUCLEOTIDE SEQUENCE [LARGE SCALE GENOMIC DNA]</scope>
    <source>
        <strain evidence="1 2">ZF390</strain>
    </source>
</reference>
<evidence type="ECO:0000313" key="1">
    <source>
        <dbReference type="EMBL" id="QNR67216.1"/>
    </source>
</evidence>
<accession>A0A7H0Y808</accession>
<dbReference type="InterPro" id="IPR046136">
    <property type="entry name" value="DUF6138"/>
</dbReference>
<dbReference type="RefSeq" id="WP_190298159.1">
    <property type="nucleotide sequence ID" value="NZ_CP061172.1"/>
</dbReference>
<protein>
    <submittedName>
        <fullName evidence="1">Uncharacterized protein</fullName>
    </submittedName>
</protein>